<dbReference type="CDD" id="cd03801">
    <property type="entry name" value="GT4_PimA-like"/>
    <property type="match status" value="1"/>
</dbReference>
<dbReference type="AlphaFoldDB" id="A0AAN0K9N6"/>
<dbReference type="KEGG" id="parl:PEC302110_12820"/>
<protein>
    <submittedName>
        <fullName evidence="3">Glycosyltransferase</fullName>
    </submittedName>
</protein>
<dbReference type="Pfam" id="PF00534">
    <property type="entry name" value="Glycos_transf_1"/>
    <property type="match status" value="1"/>
</dbReference>
<keyword evidence="4" id="KW-1185">Reference proteome</keyword>
<evidence type="ECO:0000256" key="1">
    <source>
        <dbReference type="ARBA" id="ARBA00022679"/>
    </source>
</evidence>
<keyword evidence="1" id="KW-0808">Transferase</keyword>
<dbReference type="GO" id="GO:0016757">
    <property type="term" value="F:glycosyltransferase activity"/>
    <property type="evidence" value="ECO:0007669"/>
    <property type="project" value="InterPro"/>
</dbReference>
<dbReference type="SUPFAM" id="SSF53756">
    <property type="entry name" value="UDP-Glycosyltransferase/glycogen phosphorylase"/>
    <property type="match status" value="1"/>
</dbReference>
<dbReference type="EMBL" id="AP028908">
    <property type="protein sequence ID" value="BES84185.1"/>
    <property type="molecule type" value="Genomic_DNA"/>
</dbReference>
<evidence type="ECO:0000313" key="4">
    <source>
        <dbReference type="Proteomes" id="UP001377830"/>
    </source>
</evidence>
<feature type="domain" description="Glycosyl transferase family 1" evidence="2">
    <location>
        <begin position="181"/>
        <end position="333"/>
    </location>
</feature>
<name>A0AAN0K9N6_9GAMM</name>
<dbReference type="RefSeq" id="WP_261848930.1">
    <property type="nucleotide sequence ID" value="NZ_AP028908.1"/>
</dbReference>
<sequence>MKKKWVTLFERYEDFHYCKDVGQIPFHANKCLGFDTELWRKALKSHQEKKDGFLLVDIATENTGTKISIKLILEIIRHAKEIDYFQLFHFRTYTLLYAYIYKFFNKNGVVIIKCDIGDSLKPFDNSNLMFKFLAKIALRKLDLVSAEHSSVYKFFEKKGIPCALVPNGVSNYFYTLTDNESMKKVDVPTIIFVGKCGDPRKNAELAISAFCNLPSNLNWNAYFLGGETSDFKIYFDKKVELYPWIKDKIFFKGFVKSTQNIIELYKKSHIFLMTSKEEGYPISLVEACWMRCFPILSPESGGKDLIENSAGQIYKDEDDLTALLEKSIKNIEETIAHGNCCHDYVNNNNDWRKNIIKLSGQHSK</sequence>
<dbReference type="GO" id="GO:0009103">
    <property type="term" value="P:lipopolysaccharide biosynthetic process"/>
    <property type="evidence" value="ECO:0007669"/>
    <property type="project" value="TreeGrafter"/>
</dbReference>
<organism evidence="3 4">
    <name type="scientific">Pectobacterium araliae</name>
    <dbReference type="NCBI Taxonomy" id="3073862"/>
    <lineage>
        <taxon>Bacteria</taxon>
        <taxon>Pseudomonadati</taxon>
        <taxon>Pseudomonadota</taxon>
        <taxon>Gammaproteobacteria</taxon>
        <taxon>Enterobacterales</taxon>
        <taxon>Pectobacteriaceae</taxon>
        <taxon>Pectobacterium</taxon>
    </lineage>
</organism>
<evidence type="ECO:0000313" key="3">
    <source>
        <dbReference type="EMBL" id="BES84185.1"/>
    </source>
</evidence>
<reference evidence="4" key="1">
    <citation type="journal article" date="2024" name="Int. J. Syst. Evol. Microbiol.">
        <title>Pectobacterium araliae sp. nov., a pathogen causing bacterial soft rot of Japanese angelica tree in Japan.</title>
        <authorList>
            <person name="Sawada H."/>
            <person name="Someya N."/>
            <person name="Morohoshi T."/>
            <person name="Ono M."/>
            <person name="Satou M."/>
        </authorList>
    </citation>
    <scope>NUCLEOTIDE SEQUENCE [LARGE SCALE GENOMIC DNA]</scope>
    <source>
        <strain evidence="4">MAFF 302110</strain>
    </source>
</reference>
<gene>
    <name evidence="3" type="ORF">PEC302110_12820</name>
</gene>
<dbReference type="InterPro" id="IPR001296">
    <property type="entry name" value="Glyco_trans_1"/>
</dbReference>
<evidence type="ECO:0000259" key="2">
    <source>
        <dbReference type="Pfam" id="PF00534"/>
    </source>
</evidence>
<dbReference type="Proteomes" id="UP001377830">
    <property type="component" value="Chromosome"/>
</dbReference>
<dbReference type="Gene3D" id="3.40.50.2000">
    <property type="entry name" value="Glycogen Phosphorylase B"/>
    <property type="match status" value="2"/>
</dbReference>
<accession>A0AAN0K9N6</accession>
<dbReference type="PANTHER" id="PTHR46401:SF2">
    <property type="entry name" value="GLYCOSYLTRANSFERASE WBBK-RELATED"/>
    <property type="match status" value="1"/>
</dbReference>
<proteinExistence type="predicted"/>
<dbReference type="PANTHER" id="PTHR46401">
    <property type="entry name" value="GLYCOSYLTRANSFERASE WBBK-RELATED"/>
    <property type="match status" value="1"/>
</dbReference>